<dbReference type="Pfam" id="PF00119">
    <property type="entry name" value="ATP-synt_A"/>
    <property type="match status" value="1"/>
</dbReference>
<evidence type="ECO:0000256" key="10">
    <source>
        <dbReference type="ARBA" id="ARBA00023310"/>
    </source>
</evidence>
<evidence type="ECO:0000256" key="7">
    <source>
        <dbReference type="ARBA" id="ARBA00022989"/>
    </source>
</evidence>
<comment type="subcellular location">
    <subcellularLocation>
        <location evidence="1">Membrane</location>
        <topology evidence="1">Multi-pass membrane protein</topology>
    </subcellularLocation>
</comment>
<evidence type="ECO:0000256" key="1">
    <source>
        <dbReference type="ARBA" id="ARBA00004141"/>
    </source>
</evidence>
<evidence type="ECO:0000256" key="2">
    <source>
        <dbReference type="ARBA" id="ARBA00006810"/>
    </source>
</evidence>
<proteinExistence type="inferred from homology"/>
<comment type="similarity">
    <text evidence="2">Belongs to the ATPase A chain family.</text>
</comment>
<evidence type="ECO:0000313" key="12">
    <source>
        <dbReference type="EMBL" id="QSF20365.1"/>
    </source>
</evidence>
<gene>
    <name evidence="12" type="primary">ATP6</name>
</gene>
<organism evidence="12">
    <name type="scientific">Mactra sp. WB-F</name>
    <dbReference type="NCBI Taxonomy" id="2806727"/>
    <lineage>
        <taxon>Eukaryota</taxon>
        <taxon>Metazoa</taxon>
        <taxon>Spiralia</taxon>
        <taxon>Lophotrochozoa</taxon>
        <taxon>Mollusca</taxon>
        <taxon>Bivalvia</taxon>
        <taxon>Autobranchia</taxon>
        <taxon>Heteroconchia</taxon>
        <taxon>Euheterodonta</taxon>
        <taxon>Imparidentia</taxon>
        <taxon>Neoheterodontei</taxon>
        <taxon>Venerida</taxon>
        <taxon>Mactroidea</taxon>
        <taxon>Mactridae</taxon>
        <taxon>Mactra</taxon>
    </lineage>
</organism>
<dbReference type="SUPFAM" id="SSF81336">
    <property type="entry name" value="F1F0 ATP synthase subunit A"/>
    <property type="match status" value="1"/>
</dbReference>
<dbReference type="AlphaFoldDB" id="A0A897G1Y2"/>
<feature type="transmembrane region" description="Helical" evidence="11">
    <location>
        <begin position="105"/>
        <end position="124"/>
    </location>
</feature>
<evidence type="ECO:0000256" key="3">
    <source>
        <dbReference type="ARBA" id="ARBA00022448"/>
    </source>
</evidence>
<keyword evidence="12" id="KW-0496">Mitochondrion</keyword>
<evidence type="ECO:0000256" key="5">
    <source>
        <dbReference type="ARBA" id="ARBA00022692"/>
    </source>
</evidence>
<keyword evidence="3" id="KW-0813">Transport</keyword>
<feature type="transmembrane region" description="Helical" evidence="11">
    <location>
        <begin position="205"/>
        <end position="230"/>
    </location>
</feature>
<name>A0A897G1Y2_9BIVA</name>
<dbReference type="InterPro" id="IPR000568">
    <property type="entry name" value="ATP_synth_F0_asu"/>
</dbReference>
<protein>
    <submittedName>
        <fullName evidence="12">ATP synthase F0 subunit 6</fullName>
    </submittedName>
</protein>
<sequence>MGFDLLSTFDYNWSGSNGFLNMFVWFSGLTLPIFLFCSDRYWLSCDREHSLMKLFSYNVEVNLIQGRNILRFGGGLQLTLCLFSVLLSICFASLMPFTYPLANHILITASLSFPFWSSTVILYLSTNWRLFLNKFIVEGSWGSTLFYQVLEFFTIMLRGVTLCLRMSMNVSVSLIFAKVFFSLTEAIFLFNLSSIWYVPVVFMAGFYYLAEWFLMFIQCYLFVVLFVSYVNESVIDSKDEVEVYYPWE</sequence>
<geneLocation type="mitochondrion" evidence="12"/>
<keyword evidence="4" id="KW-0138">CF(0)</keyword>
<feature type="transmembrane region" description="Helical" evidence="11">
    <location>
        <begin position="174"/>
        <end position="198"/>
    </location>
</feature>
<feature type="transmembrane region" description="Helical" evidence="11">
    <location>
        <begin position="20"/>
        <end position="43"/>
    </location>
</feature>
<evidence type="ECO:0000256" key="9">
    <source>
        <dbReference type="ARBA" id="ARBA00023136"/>
    </source>
</evidence>
<reference evidence="12" key="1">
    <citation type="submission" date="2020-07" db="EMBL/GenBank/DDBJ databases">
        <title>Complete Mitochondrial Genome of Mactra sp. WB-F.</title>
        <authorList>
            <person name="Nie H."/>
            <person name="Kartavtsev Y.P.H."/>
            <person name="Turanov S.V."/>
        </authorList>
    </citation>
    <scope>NUCLEOTIDE SEQUENCE</scope>
</reference>
<dbReference type="InterPro" id="IPR035908">
    <property type="entry name" value="F0_ATP_A_sf"/>
</dbReference>
<keyword evidence="10" id="KW-0066">ATP synthesis</keyword>
<feature type="transmembrane region" description="Helical" evidence="11">
    <location>
        <begin position="76"/>
        <end position="99"/>
    </location>
</feature>
<dbReference type="GO" id="GO:0015078">
    <property type="term" value="F:proton transmembrane transporter activity"/>
    <property type="evidence" value="ECO:0007669"/>
    <property type="project" value="InterPro"/>
</dbReference>
<dbReference type="GO" id="GO:0045259">
    <property type="term" value="C:proton-transporting ATP synthase complex"/>
    <property type="evidence" value="ECO:0007669"/>
    <property type="project" value="UniProtKB-KW"/>
</dbReference>
<dbReference type="GO" id="GO:0015986">
    <property type="term" value="P:proton motive force-driven ATP synthesis"/>
    <property type="evidence" value="ECO:0007669"/>
    <property type="project" value="InterPro"/>
</dbReference>
<accession>A0A897G1Y2</accession>
<keyword evidence="9 11" id="KW-0472">Membrane</keyword>
<keyword evidence="6" id="KW-0375">Hydrogen ion transport</keyword>
<dbReference type="Gene3D" id="1.20.120.220">
    <property type="entry name" value="ATP synthase, F0 complex, subunit A"/>
    <property type="match status" value="1"/>
</dbReference>
<keyword evidence="7 11" id="KW-1133">Transmembrane helix</keyword>
<evidence type="ECO:0000256" key="4">
    <source>
        <dbReference type="ARBA" id="ARBA00022547"/>
    </source>
</evidence>
<keyword evidence="5 11" id="KW-0812">Transmembrane</keyword>
<keyword evidence="8" id="KW-0406">Ion transport</keyword>
<evidence type="ECO:0000256" key="8">
    <source>
        <dbReference type="ARBA" id="ARBA00023065"/>
    </source>
</evidence>
<evidence type="ECO:0000256" key="11">
    <source>
        <dbReference type="SAM" id="Phobius"/>
    </source>
</evidence>
<dbReference type="EMBL" id="MT780813">
    <property type="protein sequence ID" value="QSF20365.1"/>
    <property type="molecule type" value="Genomic_DNA"/>
</dbReference>
<evidence type="ECO:0000256" key="6">
    <source>
        <dbReference type="ARBA" id="ARBA00022781"/>
    </source>
</evidence>